<organism evidence="2 3">
    <name type="scientific">Didymella exigua CBS 183.55</name>
    <dbReference type="NCBI Taxonomy" id="1150837"/>
    <lineage>
        <taxon>Eukaryota</taxon>
        <taxon>Fungi</taxon>
        <taxon>Dikarya</taxon>
        <taxon>Ascomycota</taxon>
        <taxon>Pezizomycotina</taxon>
        <taxon>Dothideomycetes</taxon>
        <taxon>Pleosporomycetidae</taxon>
        <taxon>Pleosporales</taxon>
        <taxon>Pleosporineae</taxon>
        <taxon>Didymellaceae</taxon>
        <taxon>Didymella</taxon>
    </lineage>
</organism>
<feature type="compositionally biased region" description="Basic residues" evidence="1">
    <location>
        <begin position="126"/>
        <end position="142"/>
    </location>
</feature>
<keyword evidence="3" id="KW-1185">Reference proteome</keyword>
<accession>A0A6A5RQD9</accession>
<name>A0A6A5RQD9_9PLEO</name>
<proteinExistence type="predicted"/>
<gene>
    <name evidence="2" type="ORF">M421DRAFT_135353</name>
</gene>
<evidence type="ECO:0000313" key="3">
    <source>
        <dbReference type="Proteomes" id="UP000800082"/>
    </source>
</evidence>
<dbReference type="AlphaFoldDB" id="A0A6A5RQD9"/>
<sequence>MLEMGHVWAWTCGTHAGMDLGYIWSVDTRGWIYQWFDRLLFLLLIDRCSVHVRCHCSLVWRLGLNTSLGGRSLVRIVICSVARTAAHKALQGRRPPQFHLPLHLASDNGECRGCAHLRGGCSHPAGVRRARTRSKGAARRHSQPLAYPSSRRRQGKGVCSAPASEPYTIR</sequence>
<evidence type="ECO:0000313" key="2">
    <source>
        <dbReference type="EMBL" id="KAF1929264.1"/>
    </source>
</evidence>
<dbReference type="GeneID" id="54345063"/>
<protein>
    <submittedName>
        <fullName evidence="2">Uncharacterized protein</fullName>
    </submittedName>
</protein>
<reference evidence="2" key="1">
    <citation type="journal article" date="2020" name="Stud. Mycol.">
        <title>101 Dothideomycetes genomes: a test case for predicting lifestyles and emergence of pathogens.</title>
        <authorList>
            <person name="Haridas S."/>
            <person name="Albert R."/>
            <person name="Binder M."/>
            <person name="Bloem J."/>
            <person name="Labutti K."/>
            <person name="Salamov A."/>
            <person name="Andreopoulos B."/>
            <person name="Baker S."/>
            <person name="Barry K."/>
            <person name="Bills G."/>
            <person name="Bluhm B."/>
            <person name="Cannon C."/>
            <person name="Castanera R."/>
            <person name="Culley D."/>
            <person name="Daum C."/>
            <person name="Ezra D."/>
            <person name="Gonzalez J."/>
            <person name="Henrissat B."/>
            <person name="Kuo A."/>
            <person name="Liang C."/>
            <person name="Lipzen A."/>
            <person name="Lutzoni F."/>
            <person name="Magnuson J."/>
            <person name="Mondo S."/>
            <person name="Nolan M."/>
            <person name="Ohm R."/>
            <person name="Pangilinan J."/>
            <person name="Park H.-J."/>
            <person name="Ramirez L."/>
            <person name="Alfaro M."/>
            <person name="Sun H."/>
            <person name="Tritt A."/>
            <person name="Yoshinaga Y."/>
            <person name="Zwiers L.-H."/>
            <person name="Turgeon B."/>
            <person name="Goodwin S."/>
            <person name="Spatafora J."/>
            <person name="Crous P."/>
            <person name="Grigoriev I."/>
        </authorList>
    </citation>
    <scope>NUCLEOTIDE SEQUENCE</scope>
    <source>
        <strain evidence="2">CBS 183.55</strain>
    </source>
</reference>
<dbReference type="EMBL" id="ML978966">
    <property type="protein sequence ID" value="KAF1929264.1"/>
    <property type="molecule type" value="Genomic_DNA"/>
</dbReference>
<feature type="region of interest" description="Disordered" evidence="1">
    <location>
        <begin position="124"/>
        <end position="170"/>
    </location>
</feature>
<dbReference type="RefSeq" id="XP_033449512.1">
    <property type="nucleotide sequence ID" value="XM_033587417.1"/>
</dbReference>
<evidence type="ECO:0000256" key="1">
    <source>
        <dbReference type="SAM" id="MobiDB-lite"/>
    </source>
</evidence>
<dbReference type="Proteomes" id="UP000800082">
    <property type="component" value="Unassembled WGS sequence"/>
</dbReference>